<gene>
    <name evidence="3" type="ORF">BDZ94DRAFT_921432</name>
</gene>
<keyword evidence="1" id="KW-0677">Repeat</keyword>
<dbReference type="InterPro" id="IPR000008">
    <property type="entry name" value="C2_dom"/>
</dbReference>
<comment type="caution">
    <text evidence="3">The sequence shown here is derived from an EMBL/GenBank/DDBJ whole genome shotgun (WGS) entry which is preliminary data.</text>
</comment>
<dbReference type="SUPFAM" id="SSF49562">
    <property type="entry name" value="C2 domain (Calcium/lipid-binding domain, CaLB)"/>
    <property type="match status" value="1"/>
</dbReference>
<dbReference type="PANTHER" id="PTHR10039:SF14">
    <property type="entry name" value="NACHT DOMAIN-CONTAINING PROTEIN"/>
    <property type="match status" value="1"/>
</dbReference>
<reference evidence="3" key="1">
    <citation type="submission" date="2020-11" db="EMBL/GenBank/DDBJ databases">
        <authorList>
            <consortium name="DOE Joint Genome Institute"/>
            <person name="Ahrendt S."/>
            <person name="Riley R."/>
            <person name="Andreopoulos W."/>
            <person name="Labutti K."/>
            <person name="Pangilinan J."/>
            <person name="Ruiz-Duenas F.J."/>
            <person name="Barrasa J.M."/>
            <person name="Sanchez-Garcia M."/>
            <person name="Camarero S."/>
            <person name="Miyauchi S."/>
            <person name="Serrano A."/>
            <person name="Linde D."/>
            <person name="Babiker R."/>
            <person name="Drula E."/>
            <person name="Ayuso-Fernandez I."/>
            <person name="Pacheco R."/>
            <person name="Padilla G."/>
            <person name="Ferreira P."/>
            <person name="Barriuso J."/>
            <person name="Kellner H."/>
            <person name="Castanera R."/>
            <person name="Alfaro M."/>
            <person name="Ramirez L."/>
            <person name="Pisabarro A.G."/>
            <person name="Kuo A."/>
            <person name="Tritt A."/>
            <person name="Lipzen A."/>
            <person name="He G."/>
            <person name="Yan M."/>
            <person name="Ng V."/>
            <person name="Cullen D."/>
            <person name="Martin F."/>
            <person name="Rosso M.-N."/>
            <person name="Henrissat B."/>
            <person name="Hibbett D."/>
            <person name="Martinez A.T."/>
            <person name="Grigoriev I.V."/>
        </authorList>
    </citation>
    <scope>NUCLEOTIDE SEQUENCE</scope>
    <source>
        <strain evidence="3">CBS 247.69</strain>
    </source>
</reference>
<dbReference type="AlphaFoldDB" id="A0A9P5YDH1"/>
<dbReference type="Gene3D" id="2.60.40.150">
    <property type="entry name" value="C2 domain"/>
    <property type="match status" value="1"/>
</dbReference>
<feature type="domain" description="C2" evidence="2">
    <location>
        <begin position="11"/>
        <end position="127"/>
    </location>
</feature>
<dbReference type="InterPro" id="IPR035892">
    <property type="entry name" value="C2_domain_sf"/>
</dbReference>
<dbReference type="OrthoDB" id="5967843at2759"/>
<dbReference type="Pfam" id="PF24883">
    <property type="entry name" value="NPHP3_N"/>
    <property type="match status" value="1"/>
</dbReference>
<name>A0A9P5YDH1_9AGAR</name>
<evidence type="ECO:0000256" key="1">
    <source>
        <dbReference type="ARBA" id="ARBA00022737"/>
    </source>
</evidence>
<proteinExistence type="predicted"/>
<dbReference type="Proteomes" id="UP000807353">
    <property type="component" value="Unassembled WGS sequence"/>
</dbReference>
<dbReference type="EMBL" id="MU150235">
    <property type="protein sequence ID" value="KAF9467973.1"/>
    <property type="molecule type" value="Genomic_DNA"/>
</dbReference>
<dbReference type="SUPFAM" id="SSF52540">
    <property type="entry name" value="P-loop containing nucleoside triphosphate hydrolases"/>
    <property type="match status" value="1"/>
</dbReference>
<dbReference type="InterPro" id="IPR056884">
    <property type="entry name" value="NPHP3-like_N"/>
</dbReference>
<dbReference type="InterPro" id="IPR027417">
    <property type="entry name" value="P-loop_NTPase"/>
</dbReference>
<evidence type="ECO:0000259" key="2">
    <source>
        <dbReference type="PROSITE" id="PS50004"/>
    </source>
</evidence>
<dbReference type="PROSITE" id="PS50004">
    <property type="entry name" value="C2"/>
    <property type="match status" value="1"/>
</dbReference>
<accession>A0A9P5YDH1</accession>
<protein>
    <recommendedName>
        <fullName evidence="2">C2 domain-containing protein</fullName>
    </recommendedName>
</protein>
<dbReference type="PANTHER" id="PTHR10039">
    <property type="entry name" value="AMELOGENIN"/>
    <property type="match status" value="1"/>
</dbReference>
<evidence type="ECO:0000313" key="3">
    <source>
        <dbReference type="EMBL" id="KAF9467973.1"/>
    </source>
</evidence>
<organism evidence="3 4">
    <name type="scientific">Collybia nuda</name>
    <dbReference type="NCBI Taxonomy" id="64659"/>
    <lineage>
        <taxon>Eukaryota</taxon>
        <taxon>Fungi</taxon>
        <taxon>Dikarya</taxon>
        <taxon>Basidiomycota</taxon>
        <taxon>Agaricomycotina</taxon>
        <taxon>Agaricomycetes</taxon>
        <taxon>Agaricomycetidae</taxon>
        <taxon>Agaricales</taxon>
        <taxon>Tricholomatineae</taxon>
        <taxon>Clitocybaceae</taxon>
        <taxon>Collybia</taxon>
    </lineage>
</organism>
<keyword evidence="4" id="KW-1185">Reference proteome</keyword>
<evidence type="ECO:0000313" key="4">
    <source>
        <dbReference type="Proteomes" id="UP000807353"/>
    </source>
</evidence>
<sequence length="723" mass="80890">MACPFHSNPLPFTSLTTTPMDAHELNTRKIRLSVLRASQLPIHQVRWKPPKCFYSLSVENSLPIKVSKLAESWNPTWDEGLEIEPLSVVRLAIYRRSLLQPQIFLGEVVLDIEDLIQGRSDLSDHELSKRGSTRHGRYGKVTILLQHLIGPPVSFTPFGGLTLSPGLFQETENDTAAGNIIQNTLNLLNTQVTQYNTTLPSSDNFYKVVGYVERLVQAGDTITKVNPWANLAWGILSAIPKSLIAQLDRDQRMQQLWAAAADMLDFLKDSGAVLELIPVPLVDDMMKQIYDCSLFVREYAGRGFIKRALQDNLNSSCDRIVSQYIDTLRALKEQFMSRSSIGTFNVCHDIKFGVHRLRDVLDDIKEAEQSKLLHGLSGTNIPGARCDESYICLPDTRVSLLNDIARWIHDPDDARIFWLHGVAGSGKSTIANTIAARFTQVGRLGASFRFSHAVDGLNNPAFALGNIAYQLAHNNRQYKSALLHTIKEYGAMSTYSGLKEQLRKYIIEPLSHLEYSGPLVIVLDALDEIEIGSVREELLEALTIGASALPAYIRLLLVSRDEIDIRGFLAPRSHLQSMNDVFETDNDILIFIAHELSKVRQRHIHLALEWPGPDAMGELGRCANGLFIWAAVACDYIKRSLDPDVSLRHLLAVGELNSHKPRAESKLDQLYIDLLRRAMADYPLPETTAIFQYVVGSVIAMKTPLTRTALDKLLGLGRQETKI</sequence>
<dbReference type="Gene3D" id="3.40.50.300">
    <property type="entry name" value="P-loop containing nucleotide triphosphate hydrolases"/>
    <property type="match status" value="1"/>
</dbReference>